<keyword evidence="2 5" id="KW-0479">Metal-binding</keyword>
<dbReference type="InterPro" id="IPR050231">
    <property type="entry name" value="Iron_ascorbate_oxido_reductase"/>
</dbReference>
<keyword evidence="8" id="KW-1185">Reference proteome</keyword>
<dbReference type="PANTHER" id="PTHR47990">
    <property type="entry name" value="2-OXOGLUTARATE (2OG) AND FE(II)-DEPENDENT OXYGENASE SUPERFAMILY PROTEIN-RELATED"/>
    <property type="match status" value="1"/>
</dbReference>
<dbReference type="GO" id="GO:0016491">
    <property type="term" value="F:oxidoreductase activity"/>
    <property type="evidence" value="ECO:0007669"/>
    <property type="project" value="UniProtKB-KW"/>
</dbReference>
<evidence type="ECO:0000256" key="2">
    <source>
        <dbReference type="ARBA" id="ARBA00022723"/>
    </source>
</evidence>
<reference evidence="7 8" key="1">
    <citation type="submission" date="2012-08" db="EMBL/GenBank/DDBJ databases">
        <title>Oryza genome evolution.</title>
        <authorList>
            <person name="Wing R.A."/>
        </authorList>
    </citation>
    <scope>NUCLEOTIDE SEQUENCE</scope>
</reference>
<comment type="cofactor">
    <cofactor evidence="1">
        <name>L-ascorbate</name>
        <dbReference type="ChEBI" id="CHEBI:38290"/>
    </cofactor>
</comment>
<organism evidence="7 8">
    <name type="scientific">Leersia perrieri</name>
    <dbReference type="NCBI Taxonomy" id="77586"/>
    <lineage>
        <taxon>Eukaryota</taxon>
        <taxon>Viridiplantae</taxon>
        <taxon>Streptophyta</taxon>
        <taxon>Embryophyta</taxon>
        <taxon>Tracheophyta</taxon>
        <taxon>Spermatophyta</taxon>
        <taxon>Magnoliopsida</taxon>
        <taxon>Liliopsida</taxon>
        <taxon>Poales</taxon>
        <taxon>Poaceae</taxon>
        <taxon>BOP clade</taxon>
        <taxon>Oryzoideae</taxon>
        <taxon>Oryzeae</taxon>
        <taxon>Oryzinae</taxon>
        <taxon>Leersia</taxon>
    </lineage>
</organism>
<dbReference type="InterPro" id="IPR044861">
    <property type="entry name" value="IPNS-like_FE2OG_OXY"/>
</dbReference>
<keyword evidence="3 5" id="KW-0560">Oxidoreductase</keyword>
<dbReference type="Pfam" id="PF03171">
    <property type="entry name" value="2OG-FeII_Oxy"/>
    <property type="match status" value="1"/>
</dbReference>
<dbReference type="InterPro" id="IPR027443">
    <property type="entry name" value="IPNS-like_sf"/>
</dbReference>
<dbReference type="STRING" id="77586.A0A0D9WDE4"/>
<reference evidence="8" key="2">
    <citation type="submission" date="2013-12" db="EMBL/GenBank/DDBJ databases">
        <authorList>
            <person name="Yu Y."/>
            <person name="Lee S."/>
            <person name="de Baynast K."/>
            <person name="Wissotski M."/>
            <person name="Liu L."/>
            <person name="Talag J."/>
            <person name="Goicoechea J."/>
            <person name="Angelova A."/>
            <person name="Jetty R."/>
            <person name="Kudrna D."/>
            <person name="Golser W."/>
            <person name="Rivera L."/>
            <person name="Zhang J."/>
            <person name="Wing R."/>
        </authorList>
    </citation>
    <scope>NUCLEOTIDE SEQUENCE</scope>
</reference>
<dbReference type="GO" id="GO:0046872">
    <property type="term" value="F:metal ion binding"/>
    <property type="evidence" value="ECO:0007669"/>
    <property type="project" value="UniProtKB-KW"/>
</dbReference>
<comment type="similarity">
    <text evidence="5">Belongs to the iron/ascorbate-dependent oxidoreductase family.</text>
</comment>
<proteinExistence type="inferred from homology"/>
<accession>A0A0D9WDE4</accession>
<dbReference type="eggNOG" id="KOG0143">
    <property type="taxonomic scope" value="Eukaryota"/>
</dbReference>
<dbReference type="InterPro" id="IPR026992">
    <property type="entry name" value="DIOX_N"/>
</dbReference>
<dbReference type="Proteomes" id="UP000032180">
    <property type="component" value="Chromosome 5"/>
</dbReference>
<dbReference type="InterPro" id="IPR005123">
    <property type="entry name" value="Oxoglu/Fe-dep_dioxygenase_dom"/>
</dbReference>
<dbReference type="Gene3D" id="2.60.120.330">
    <property type="entry name" value="B-lactam Antibiotic, Isopenicillin N Synthase, Chain"/>
    <property type="match status" value="1"/>
</dbReference>
<dbReference type="SUPFAM" id="SSF51197">
    <property type="entry name" value="Clavaminate synthase-like"/>
    <property type="match status" value="1"/>
</dbReference>
<evidence type="ECO:0000256" key="1">
    <source>
        <dbReference type="ARBA" id="ARBA00001961"/>
    </source>
</evidence>
<dbReference type="EnsemblPlants" id="LPERR05G04610.1">
    <property type="protein sequence ID" value="LPERR05G04610.1"/>
    <property type="gene ID" value="LPERR05G04610"/>
</dbReference>
<reference evidence="7" key="3">
    <citation type="submission" date="2015-04" db="UniProtKB">
        <authorList>
            <consortium name="EnsemblPlants"/>
        </authorList>
    </citation>
    <scope>IDENTIFICATION</scope>
</reference>
<evidence type="ECO:0000256" key="3">
    <source>
        <dbReference type="ARBA" id="ARBA00023002"/>
    </source>
</evidence>
<dbReference type="AlphaFoldDB" id="A0A0D9WDE4"/>
<protein>
    <recommendedName>
        <fullName evidence="6">Fe2OG dioxygenase domain-containing protein</fullName>
    </recommendedName>
</protein>
<dbReference type="HOGENOM" id="CLU_010119_16_3_1"/>
<evidence type="ECO:0000313" key="7">
    <source>
        <dbReference type="EnsemblPlants" id="LPERR05G04610.1"/>
    </source>
</evidence>
<dbReference type="PROSITE" id="PS51471">
    <property type="entry name" value="FE2OG_OXY"/>
    <property type="match status" value="1"/>
</dbReference>
<evidence type="ECO:0000256" key="4">
    <source>
        <dbReference type="ARBA" id="ARBA00023004"/>
    </source>
</evidence>
<sequence>MCDMSTTTTYTSHTACAEEFMQIKTLSTMPPSPTSPLAADTNAAAASATYFDFRAAQRVPESHAWTGLHEHEKDAAPVVNDDDAVPVVDMRDGDAAAADAAARAAEEWGGFLLVGHGVDGEVLERAEAQAARLFALPAPEKARAARTPATAYPKRMWAEGYTFTPAAVRDEFRRVWPDAGDDYHRFCSAMEDYDAAMRSLGERLLAVFFKALDLAGDGETERKIRDTLTSTIHLNMYPKCPDPERAVGLAAHTDSGFFTFILQSPVPGLQLLRRRPDRWVTVPGTPGALIVVVGDLFHVLTNGRFHSVLHRAIVNRESDRISMPYFLGPPANMKVAPLMSAGCLGRNKAVYRAVTWPEYMVIRDKLFGTSVSALTMIHVTEEASEES</sequence>
<dbReference type="Gramene" id="LPERR05G04610.1">
    <property type="protein sequence ID" value="LPERR05G04610.1"/>
    <property type="gene ID" value="LPERR05G04610"/>
</dbReference>
<evidence type="ECO:0000256" key="5">
    <source>
        <dbReference type="RuleBase" id="RU003682"/>
    </source>
</evidence>
<keyword evidence="4 5" id="KW-0408">Iron</keyword>
<feature type="domain" description="Fe2OG dioxygenase" evidence="6">
    <location>
        <begin position="227"/>
        <end position="329"/>
    </location>
</feature>
<evidence type="ECO:0000313" key="8">
    <source>
        <dbReference type="Proteomes" id="UP000032180"/>
    </source>
</evidence>
<dbReference type="Pfam" id="PF14226">
    <property type="entry name" value="DIOX_N"/>
    <property type="match status" value="1"/>
</dbReference>
<evidence type="ECO:0000259" key="6">
    <source>
        <dbReference type="PROSITE" id="PS51471"/>
    </source>
</evidence>
<name>A0A0D9WDE4_9ORYZ</name>